<evidence type="ECO:0000313" key="2">
    <source>
        <dbReference type="Proteomes" id="UP000596202"/>
    </source>
</evidence>
<dbReference type="Proteomes" id="UP000596202">
    <property type="component" value="Chromosome"/>
</dbReference>
<sequence length="134" mass="14889">MVKIKIIGIVLVCASFLTACVDLWERSSSCKVSTNVSRKSLTFPNTGGQEFIDVNPKPYFIIQKVQLGNVGDEGYVYEERSVDSYSTANYTVQKVGDGRLVIHTNPYYGDQELKFEVVVNGGDCSETIYCTIKP</sequence>
<gene>
    <name evidence="1" type="ORF">I6I88_16425</name>
</gene>
<name>A0A9Q7ECY2_MYROD</name>
<dbReference type="PROSITE" id="PS51257">
    <property type="entry name" value="PROKAR_LIPOPROTEIN"/>
    <property type="match status" value="1"/>
</dbReference>
<accession>A0A9Q7ECY2</accession>
<evidence type="ECO:0000313" key="1">
    <source>
        <dbReference type="EMBL" id="QQU02060.1"/>
    </source>
</evidence>
<proteinExistence type="predicted"/>
<dbReference type="AlphaFoldDB" id="A0A9Q7ECY2"/>
<organism evidence="1 2">
    <name type="scientific">Myroides odoratus</name>
    <name type="common">Flavobacterium odoratum</name>
    <dbReference type="NCBI Taxonomy" id="256"/>
    <lineage>
        <taxon>Bacteria</taxon>
        <taxon>Pseudomonadati</taxon>
        <taxon>Bacteroidota</taxon>
        <taxon>Flavobacteriia</taxon>
        <taxon>Flavobacteriales</taxon>
        <taxon>Flavobacteriaceae</taxon>
        <taxon>Myroides</taxon>
    </lineage>
</organism>
<reference evidence="1 2" key="1">
    <citation type="submission" date="2021-01" db="EMBL/GenBank/DDBJ databases">
        <title>FDA dAtabase for Regulatory Grade micrObial Sequences (FDA-ARGOS): Supporting development and validation of Infectious Disease Dx tests.</title>
        <authorList>
            <person name="Sproer C."/>
            <person name="Gronow S."/>
            <person name="Severitt S."/>
            <person name="Schroder I."/>
            <person name="Tallon L."/>
            <person name="Sadzewicz L."/>
            <person name="Zhao X."/>
            <person name="Boylan J."/>
            <person name="Ott S."/>
            <person name="Bowen H."/>
            <person name="Vavikolanu K."/>
            <person name="Mehta A."/>
            <person name="Aluvathingal J."/>
            <person name="Nadendla S."/>
            <person name="Lowell S."/>
            <person name="Myers T."/>
            <person name="Yan Y."/>
            <person name="Sichtig H."/>
        </authorList>
    </citation>
    <scope>NUCLEOTIDE SEQUENCE [LARGE SCALE GENOMIC DNA]</scope>
    <source>
        <strain evidence="1 2">FDAARGOS_1131</strain>
    </source>
</reference>
<dbReference type="EMBL" id="CP068108">
    <property type="protein sequence ID" value="QQU02060.1"/>
    <property type="molecule type" value="Genomic_DNA"/>
</dbReference>
<dbReference type="OrthoDB" id="9886944at2"/>
<protein>
    <recommendedName>
        <fullName evidence="3">Lipoprotein</fullName>
    </recommendedName>
</protein>
<evidence type="ECO:0008006" key="3">
    <source>
        <dbReference type="Google" id="ProtNLM"/>
    </source>
</evidence>